<keyword evidence="2 4" id="KW-0479">Metal-binding</keyword>
<dbReference type="GO" id="GO:0005829">
    <property type="term" value="C:cytosol"/>
    <property type="evidence" value="ECO:0007669"/>
    <property type="project" value="TreeGrafter"/>
</dbReference>
<dbReference type="Pfam" id="PF01026">
    <property type="entry name" value="TatD_DNase"/>
    <property type="match status" value="1"/>
</dbReference>
<feature type="binding site" evidence="4">
    <location>
        <position position="7"/>
    </location>
    <ligand>
        <name>a divalent metal cation</name>
        <dbReference type="ChEBI" id="CHEBI:60240"/>
        <label>1</label>
    </ligand>
</feature>
<accession>G8QRW2</accession>
<dbReference type="PANTHER" id="PTHR46124:SF2">
    <property type="entry name" value="D-AMINOACYL-TRNA DEACYLASE"/>
    <property type="match status" value="1"/>
</dbReference>
<dbReference type="RefSeq" id="WP_014270801.1">
    <property type="nucleotide sequence ID" value="NC_016633.1"/>
</dbReference>
<feature type="binding site" evidence="4">
    <location>
        <position position="155"/>
    </location>
    <ligand>
        <name>a divalent metal cation</name>
        <dbReference type="ChEBI" id="CHEBI:60240"/>
        <label>2</label>
    </ligand>
</feature>
<evidence type="ECO:0000256" key="4">
    <source>
        <dbReference type="PIRSR" id="PIRSR005902-1"/>
    </source>
</evidence>
<gene>
    <name evidence="5" type="ordered locus">SpiGrapes_2184</name>
</gene>
<dbReference type="NCBIfam" id="TIGR00010">
    <property type="entry name" value="YchF/TatD family DNA exonuclease"/>
    <property type="match status" value="1"/>
</dbReference>
<dbReference type="HOGENOM" id="CLU_031506_4_0_12"/>
<dbReference type="InterPro" id="IPR018228">
    <property type="entry name" value="DNase_TatD-rel_CS"/>
</dbReference>
<keyword evidence="6" id="KW-1185">Reference proteome</keyword>
<reference evidence="5 6" key="1">
    <citation type="submission" date="2011-11" db="EMBL/GenBank/DDBJ databases">
        <title>Complete sequence of Spirochaeta sp. grapes.</title>
        <authorList>
            <consortium name="US DOE Joint Genome Institute"/>
            <person name="Lucas S."/>
            <person name="Han J."/>
            <person name="Lapidus A."/>
            <person name="Cheng J.-F."/>
            <person name="Goodwin L."/>
            <person name="Pitluck S."/>
            <person name="Peters L."/>
            <person name="Ovchinnikova G."/>
            <person name="Munk A.C."/>
            <person name="Detter J.C."/>
            <person name="Han C."/>
            <person name="Tapia R."/>
            <person name="Land M."/>
            <person name="Hauser L."/>
            <person name="Kyrpides N."/>
            <person name="Ivanova N."/>
            <person name="Pagani I."/>
            <person name="Ritalahtilisa K."/>
            <person name="Loeffler F."/>
            <person name="Woyke T."/>
        </authorList>
    </citation>
    <scope>NUCLEOTIDE SEQUENCE [LARGE SCALE GENOMIC DNA]</scope>
    <source>
        <strain evidence="6">ATCC BAA-1885 / DSM 22778 / Grapes</strain>
    </source>
</reference>
<evidence type="ECO:0000313" key="6">
    <source>
        <dbReference type="Proteomes" id="UP000005632"/>
    </source>
</evidence>
<evidence type="ECO:0000256" key="1">
    <source>
        <dbReference type="ARBA" id="ARBA00009275"/>
    </source>
</evidence>
<protein>
    <submittedName>
        <fullName evidence="5">Hydrolase, TatD family</fullName>
    </submittedName>
</protein>
<proteinExistence type="inferred from homology"/>
<dbReference type="AlphaFoldDB" id="G8QRW2"/>
<keyword evidence="3 5" id="KW-0378">Hydrolase</keyword>
<dbReference type="KEGG" id="sgp:SpiGrapes_2184"/>
<dbReference type="Gene3D" id="3.20.20.140">
    <property type="entry name" value="Metal-dependent hydrolases"/>
    <property type="match status" value="1"/>
</dbReference>
<dbReference type="PIRSF" id="PIRSF005902">
    <property type="entry name" value="DNase_TatD"/>
    <property type="match status" value="1"/>
</dbReference>
<evidence type="ECO:0000256" key="2">
    <source>
        <dbReference type="ARBA" id="ARBA00022723"/>
    </source>
</evidence>
<feature type="binding site" evidence="4">
    <location>
        <position position="94"/>
    </location>
    <ligand>
        <name>a divalent metal cation</name>
        <dbReference type="ChEBI" id="CHEBI:60240"/>
        <label>1</label>
    </ligand>
</feature>
<dbReference type="InterPro" id="IPR032466">
    <property type="entry name" value="Metal_Hydrolase"/>
</dbReference>
<dbReference type="STRING" id="158190.SpiGrapes_2184"/>
<name>G8QRW2_SPHPG</name>
<dbReference type="GO" id="GO:0016788">
    <property type="term" value="F:hydrolase activity, acting on ester bonds"/>
    <property type="evidence" value="ECO:0007669"/>
    <property type="project" value="InterPro"/>
</dbReference>
<feature type="binding site" evidence="4">
    <location>
        <position position="131"/>
    </location>
    <ligand>
        <name>a divalent metal cation</name>
        <dbReference type="ChEBI" id="CHEBI:60240"/>
        <label>2</label>
    </ligand>
</feature>
<dbReference type="InterPro" id="IPR015991">
    <property type="entry name" value="TatD/YcfH-like"/>
</dbReference>
<dbReference type="PANTHER" id="PTHR46124">
    <property type="entry name" value="D-AMINOACYL-TRNA DEACYLASE"/>
    <property type="match status" value="1"/>
</dbReference>
<dbReference type="CDD" id="cd01310">
    <property type="entry name" value="TatD_DNAse"/>
    <property type="match status" value="1"/>
</dbReference>
<evidence type="ECO:0000256" key="3">
    <source>
        <dbReference type="ARBA" id="ARBA00022801"/>
    </source>
</evidence>
<dbReference type="PROSITE" id="PS01090">
    <property type="entry name" value="TATD_2"/>
    <property type="match status" value="1"/>
</dbReference>
<dbReference type="OrthoDB" id="9810005at2"/>
<feature type="binding site" evidence="4">
    <location>
        <position position="9"/>
    </location>
    <ligand>
        <name>a divalent metal cation</name>
        <dbReference type="ChEBI" id="CHEBI:60240"/>
        <label>1</label>
    </ligand>
</feature>
<dbReference type="eggNOG" id="COG0084">
    <property type="taxonomic scope" value="Bacteria"/>
</dbReference>
<dbReference type="EMBL" id="CP003155">
    <property type="protein sequence ID" value="AEV29960.1"/>
    <property type="molecule type" value="Genomic_DNA"/>
</dbReference>
<sequence length="260" mass="29383">MQLFDTHAHLGLLHNQKMEQLMAVQLAKLKSVKHIVSICNSLPDFENTYTNLESASDVFHAVGVSPTEVANPGRDWEEKVIEFANLPRVIAIGETGLDYFHMFGGNKSIQIELFLKHLDIARHLDLPVIIHNRDAGEDLLTILKEKLPPKGGILHCFGENWDFARKALDLNVTFSFAGNVTFKNSRAIQEVAKKLPADRFVIESEAPFMTPYPYKGERNKPAYIIETAITLSEIRETYLEELCETLYANSLRAFSLPKDV</sequence>
<dbReference type="InterPro" id="IPR001130">
    <property type="entry name" value="TatD-like"/>
</dbReference>
<dbReference type="Proteomes" id="UP000005632">
    <property type="component" value="Chromosome"/>
</dbReference>
<dbReference type="GO" id="GO:0004536">
    <property type="term" value="F:DNA nuclease activity"/>
    <property type="evidence" value="ECO:0007669"/>
    <property type="project" value="InterPro"/>
</dbReference>
<dbReference type="FunFam" id="3.20.20.140:FF:000005">
    <property type="entry name" value="TatD family hydrolase"/>
    <property type="match status" value="1"/>
</dbReference>
<dbReference type="GO" id="GO:0046872">
    <property type="term" value="F:metal ion binding"/>
    <property type="evidence" value="ECO:0007669"/>
    <property type="project" value="UniProtKB-KW"/>
</dbReference>
<organism evidence="5 6">
    <name type="scientific">Sphaerochaeta pleomorpha (strain ATCC BAA-1885 / DSM 22778 / Grapes)</name>
    <dbReference type="NCBI Taxonomy" id="158190"/>
    <lineage>
        <taxon>Bacteria</taxon>
        <taxon>Pseudomonadati</taxon>
        <taxon>Spirochaetota</taxon>
        <taxon>Spirochaetia</taxon>
        <taxon>Spirochaetales</taxon>
        <taxon>Sphaerochaetaceae</taxon>
        <taxon>Sphaerochaeta</taxon>
    </lineage>
</organism>
<comment type="similarity">
    <text evidence="1">Belongs to the metallo-dependent hydrolases superfamily. TatD-type hydrolase family.</text>
</comment>
<dbReference type="SUPFAM" id="SSF51556">
    <property type="entry name" value="Metallo-dependent hydrolases"/>
    <property type="match status" value="1"/>
</dbReference>
<evidence type="ECO:0000313" key="5">
    <source>
        <dbReference type="EMBL" id="AEV29960.1"/>
    </source>
</evidence>